<dbReference type="InterPro" id="IPR011059">
    <property type="entry name" value="Metal-dep_hydrolase_composite"/>
</dbReference>
<dbReference type="InterPro" id="IPR032466">
    <property type="entry name" value="Metal_Hydrolase"/>
</dbReference>
<dbReference type="SUPFAM" id="SSF51338">
    <property type="entry name" value="Composite domain of metallo-dependent hydrolases"/>
    <property type="match status" value="1"/>
</dbReference>
<dbReference type="RefSeq" id="WP_345464224.1">
    <property type="nucleotide sequence ID" value="NZ_BAABHF010000019.1"/>
</dbReference>
<organism evidence="2 3">
    <name type="scientific">Actinoallomurus oryzae</name>
    <dbReference type="NCBI Taxonomy" id="502180"/>
    <lineage>
        <taxon>Bacteria</taxon>
        <taxon>Bacillati</taxon>
        <taxon>Actinomycetota</taxon>
        <taxon>Actinomycetes</taxon>
        <taxon>Streptosporangiales</taxon>
        <taxon>Thermomonosporaceae</taxon>
        <taxon>Actinoallomurus</taxon>
    </lineage>
</organism>
<dbReference type="PANTHER" id="PTHR43135">
    <property type="entry name" value="ALPHA-D-RIBOSE 1-METHYLPHOSPHONATE 5-TRIPHOSPHATE DIPHOSPHATASE"/>
    <property type="match status" value="1"/>
</dbReference>
<dbReference type="CDD" id="cd01299">
    <property type="entry name" value="Met_dep_hydrolase_A"/>
    <property type="match status" value="1"/>
</dbReference>
<name>A0ABP8PX20_9ACTN</name>
<dbReference type="Proteomes" id="UP001500503">
    <property type="component" value="Unassembled WGS sequence"/>
</dbReference>
<dbReference type="Gene3D" id="3.20.20.140">
    <property type="entry name" value="Metal-dependent hydrolases"/>
    <property type="match status" value="1"/>
</dbReference>
<dbReference type="Pfam" id="PF01979">
    <property type="entry name" value="Amidohydro_1"/>
    <property type="match status" value="1"/>
</dbReference>
<evidence type="ECO:0000313" key="3">
    <source>
        <dbReference type="Proteomes" id="UP001500503"/>
    </source>
</evidence>
<dbReference type="InterPro" id="IPR006680">
    <property type="entry name" value="Amidohydro-rel"/>
</dbReference>
<dbReference type="Gene3D" id="2.30.40.10">
    <property type="entry name" value="Urease, subunit C, domain 1"/>
    <property type="match status" value="1"/>
</dbReference>
<protein>
    <submittedName>
        <fullName evidence="2">Amidohydrolase family protein</fullName>
    </submittedName>
</protein>
<accession>A0ABP8PX20</accession>
<dbReference type="SUPFAM" id="SSF51556">
    <property type="entry name" value="Metallo-dependent hydrolases"/>
    <property type="match status" value="1"/>
</dbReference>
<gene>
    <name evidence="2" type="ORF">GCM10023191_032900</name>
</gene>
<feature type="domain" description="Amidohydrolase-related" evidence="1">
    <location>
        <begin position="58"/>
        <end position="402"/>
    </location>
</feature>
<dbReference type="EMBL" id="BAABHF010000019">
    <property type="protein sequence ID" value="GAA4494164.1"/>
    <property type="molecule type" value="Genomic_DNA"/>
</dbReference>
<dbReference type="InterPro" id="IPR057744">
    <property type="entry name" value="OTAase-like"/>
</dbReference>
<dbReference type="PANTHER" id="PTHR43135:SF3">
    <property type="entry name" value="ALPHA-D-RIBOSE 1-METHYLPHOSPHONATE 5-TRIPHOSPHATE DIPHOSPHATASE"/>
    <property type="match status" value="1"/>
</dbReference>
<keyword evidence="3" id="KW-1185">Reference proteome</keyword>
<sequence length="404" mass="42915">MSAPPPPTGASTFVDGRFLDPESGEVVEGDLRVENGRIVAMGVVDRTDSATVELGGRMVVPGLIDAHFHAYASGMGGLGTERRLASFVAINAVERLKGALRRGFTTVRDPAGGDAGLARAITDGLVRVPRYLYTGPALSQTGGHGDPREPDVDVCFTCGHLCEVVDGVDAMRKAARERLRVGAHAIKVMTSGGISSPTDPLRPPQYSDEELCAVADEARRRHSYVAAHAYSPEAILHSVRNGVRSIEHGNLLDDASAAAMREHGAFLVPTLGAYDAIHRRADELGLPGFARRKNDEVLEAGCDSLKVAGRHGLPIGFGSDNMGELVGEQLCGIPLHLRVRTPLAVLQSLTCVNADLIRRDDLGRLRVGAVADLLVLAGDPLSDPDVLWDEARPRSVVQAGRVTC</sequence>
<comment type="caution">
    <text evidence="2">The sequence shown here is derived from an EMBL/GenBank/DDBJ whole genome shotgun (WGS) entry which is preliminary data.</text>
</comment>
<evidence type="ECO:0000259" key="1">
    <source>
        <dbReference type="Pfam" id="PF01979"/>
    </source>
</evidence>
<dbReference type="InterPro" id="IPR051781">
    <property type="entry name" value="Metallo-dep_Hydrolase"/>
</dbReference>
<evidence type="ECO:0000313" key="2">
    <source>
        <dbReference type="EMBL" id="GAA4494164.1"/>
    </source>
</evidence>
<proteinExistence type="predicted"/>
<reference evidence="3" key="1">
    <citation type="journal article" date="2019" name="Int. J. Syst. Evol. Microbiol.">
        <title>The Global Catalogue of Microorganisms (GCM) 10K type strain sequencing project: providing services to taxonomists for standard genome sequencing and annotation.</title>
        <authorList>
            <consortium name="The Broad Institute Genomics Platform"/>
            <consortium name="The Broad Institute Genome Sequencing Center for Infectious Disease"/>
            <person name="Wu L."/>
            <person name="Ma J."/>
        </authorList>
    </citation>
    <scope>NUCLEOTIDE SEQUENCE [LARGE SCALE GENOMIC DNA]</scope>
    <source>
        <strain evidence="3">JCM 17933</strain>
    </source>
</reference>